<sequence length="240" mass="27329">MTHMTGVLLWRTTSSSERTGRVGELEGWLCVLESLDSVELEVINNKVECAWTRIRGKANKADILVGVCYSPPNQDDEGDEFFYKQLADVSRSAVLVLVGDFNLPDMCWELNTAEKRQSRRFLKWIEDNFLLQLVNEPTRGGGLLDLLFTNREGLVGDVVVRGCLGHSDHETIEFSILRDARRAINKPSTLDFQRADFGLFRRLIQSIAWKTTLENKGVQEGWMYFKKEVLSAQEQVVPVC</sequence>
<dbReference type="InterPro" id="IPR005135">
    <property type="entry name" value="Endo/exonuclease/phosphatase"/>
</dbReference>
<dbReference type="PANTHER" id="PTHR33395">
    <property type="entry name" value="TRANSCRIPTASE, PUTATIVE-RELATED-RELATED"/>
    <property type="match status" value="1"/>
</dbReference>
<protein>
    <recommendedName>
        <fullName evidence="1">Endonuclease/exonuclease/phosphatase domain-containing protein</fullName>
    </recommendedName>
</protein>
<dbReference type="PANTHER" id="PTHR33395:SF22">
    <property type="entry name" value="REVERSE TRANSCRIPTASE DOMAIN-CONTAINING PROTEIN"/>
    <property type="match status" value="1"/>
</dbReference>
<feature type="domain" description="Endonuclease/exonuclease/phosphatase" evidence="1">
    <location>
        <begin position="64"/>
        <end position="172"/>
    </location>
</feature>
<proteinExistence type="predicted"/>
<accession>A0ABQ9E0X6</accession>
<organism evidence="2 3">
    <name type="scientific">Willisornis vidua</name>
    <name type="common">Xingu scale-backed antbird</name>
    <dbReference type="NCBI Taxonomy" id="1566151"/>
    <lineage>
        <taxon>Eukaryota</taxon>
        <taxon>Metazoa</taxon>
        <taxon>Chordata</taxon>
        <taxon>Craniata</taxon>
        <taxon>Vertebrata</taxon>
        <taxon>Euteleostomi</taxon>
        <taxon>Archelosauria</taxon>
        <taxon>Archosauria</taxon>
        <taxon>Dinosauria</taxon>
        <taxon>Saurischia</taxon>
        <taxon>Theropoda</taxon>
        <taxon>Coelurosauria</taxon>
        <taxon>Aves</taxon>
        <taxon>Neognathae</taxon>
        <taxon>Neoaves</taxon>
        <taxon>Telluraves</taxon>
        <taxon>Australaves</taxon>
        <taxon>Passeriformes</taxon>
        <taxon>Thamnophilidae</taxon>
        <taxon>Willisornis</taxon>
    </lineage>
</organism>
<dbReference type="EMBL" id="WHWB01028385">
    <property type="protein sequence ID" value="KAJ7428451.1"/>
    <property type="molecule type" value="Genomic_DNA"/>
</dbReference>
<dbReference type="SUPFAM" id="SSF56219">
    <property type="entry name" value="DNase I-like"/>
    <property type="match status" value="1"/>
</dbReference>
<dbReference type="Gene3D" id="3.60.10.10">
    <property type="entry name" value="Endonuclease/exonuclease/phosphatase"/>
    <property type="match status" value="1"/>
</dbReference>
<evidence type="ECO:0000259" key="1">
    <source>
        <dbReference type="Pfam" id="PF14529"/>
    </source>
</evidence>
<keyword evidence="3" id="KW-1185">Reference proteome</keyword>
<dbReference type="Pfam" id="PF14529">
    <property type="entry name" value="Exo_endo_phos_2"/>
    <property type="match status" value="1"/>
</dbReference>
<dbReference type="InterPro" id="IPR036691">
    <property type="entry name" value="Endo/exonu/phosph_ase_sf"/>
</dbReference>
<comment type="caution">
    <text evidence="2">The sequence shown here is derived from an EMBL/GenBank/DDBJ whole genome shotgun (WGS) entry which is preliminary data.</text>
</comment>
<reference evidence="2" key="1">
    <citation type="submission" date="2019-10" db="EMBL/GenBank/DDBJ databases">
        <authorList>
            <person name="Soares A.E.R."/>
            <person name="Aleixo A."/>
            <person name="Schneider P."/>
            <person name="Miyaki C.Y."/>
            <person name="Schneider M.P."/>
            <person name="Mello C."/>
            <person name="Vasconcelos A.T.R."/>
        </authorList>
    </citation>
    <scope>NUCLEOTIDE SEQUENCE</scope>
    <source>
        <tissue evidence="2">Muscle</tissue>
    </source>
</reference>
<evidence type="ECO:0000313" key="2">
    <source>
        <dbReference type="EMBL" id="KAJ7428451.1"/>
    </source>
</evidence>
<name>A0ABQ9E0X6_9PASS</name>
<gene>
    <name evidence="2" type="ORF">WISP_01229</name>
</gene>
<dbReference type="Proteomes" id="UP001145742">
    <property type="component" value="Unassembled WGS sequence"/>
</dbReference>
<evidence type="ECO:0000313" key="3">
    <source>
        <dbReference type="Proteomes" id="UP001145742"/>
    </source>
</evidence>